<name>A0A7J8SWX5_GOSDV</name>
<feature type="region of interest" description="Disordered" evidence="1">
    <location>
        <begin position="117"/>
        <end position="149"/>
    </location>
</feature>
<organism evidence="2 3">
    <name type="scientific">Gossypium davidsonii</name>
    <name type="common">Davidson's cotton</name>
    <name type="synonym">Gossypium klotzschianum subsp. davidsonii</name>
    <dbReference type="NCBI Taxonomy" id="34287"/>
    <lineage>
        <taxon>Eukaryota</taxon>
        <taxon>Viridiplantae</taxon>
        <taxon>Streptophyta</taxon>
        <taxon>Embryophyta</taxon>
        <taxon>Tracheophyta</taxon>
        <taxon>Spermatophyta</taxon>
        <taxon>Magnoliopsida</taxon>
        <taxon>eudicotyledons</taxon>
        <taxon>Gunneridae</taxon>
        <taxon>Pentapetalae</taxon>
        <taxon>rosids</taxon>
        <taxon>malvids</taxon>
        <taxon>Malvales</taxon>
        <taxon>Malvaceae</taxon>
        <taxon>Malvoideae</taxon>
        <taxon>Gossypium</taxon>
    </lineage>
</organism>
<dbReference type="EMBL" id="JABFAC010000012">
    <property type="protein sequence ID" value="MBA0630594.1"/>
    <property type="molecule type" value="Genomic_DNA"/>
</dbReference>
<sequence length="331" mass="37828">MVYSLLTCLSKLKIYNIPIEQMDRQVTIDMGKEIREVVAIDWRDRDGGRTNYIRIRFKIDVLRPAPPKGGSFGGSSQTRGNWRNGIKILEKKINPSEGINNDKDGDGEENDLTMLKGKEKSRAGEEEFESFSPAEKHPTKSARDGGGKMSRSGGLMMLWKEGVDVAIQNYSSHHIDSLVSIENHSSLEKEGGRRKSRVTMEEFRDVIEELTLVDIKTDKGLFTLVNNREGNNMVKERLDTFLIFANAEAKDIIKKAQSCNEMNIIEKLEKVMVELGRWQHGRYSRMKNQIRELVARIDKLIDVPNSDCNVDMLKTTYFKLGHLYAKEECYC</sequence>
<accession>A0A7J8SWX5</accession>
<evidence type="ECO:0000313" key="2">
    <source>
        <dbReference type="EMBL" id="MBA0630594.1"/>
    </source>
</evidence>
<gene>
    <name evidence="2" type="ORF">Godav_002673</name>
</gene>
<comment type="caution">
    <text evidence="2">The sequence shown here is derived from an EMBL/GenBank/DDBJ whole genome shotgun (WGS) entry which is preliminary data.</text>
</comment>
<dbReference type="Proteomes" id="UP000593561">
    <property type="component" value="Unassembled WGS sequence"/>
</dbReference>
<evidence type="ECO:0000256" key="1">
    <source>
        <dbReference type="SAM" id="MobiDB-lite"/>
    </source>
</evidence>
<proteinExistence type="predicted"/>
<protein>
    <submittedName>
        <fullName evidence="2">Uncharacterized protein</fullName>
    </submittedName>
</protein>
<feature type="compositionally biased region" description="Basic and acidic residues" evidence="1">
    <location>
        <begin position="134"/>
        <end position="146"/>
    </location>
</feature>
<reference evidence="2 3" key="1">
    <citation type="journal article" date="2019" name="Genome Biol. Evol.">
        <title>Insights into the evolution of the New World diploid cottons (Gossypium, subgenus Houzingenia) based on genome sequencing.</title>
        <authorList>
            <person name="Grover C.E."/>
            <person name="Arick M.A. 2nd"/>
            <person name="Thrash A."/>
            <person name="Conover J.L."/>
            <person name="Sanders W.S."/>
            <person name="Peterson D.G."/>
            <person name="Frelichowski J.E."/>
            <person name="Scheffler J.A."/>
            <person name="Scheffler B.E."/>
            <person name="Wendel J.F."/>
        </authorList>
    </citation>
    <scope>NUCLEOTIDE SEQUENCE [LARGE SCALE GENOMIC DNA]</scope>
    <source>
        <strain evidence="2">27</strain>
        <tissue evidence="2">Leaf</tissue>
    </source>
</reference>
<dbReference type="AlphaFoldDB" id="A0A7J8SWX5"/>
<evidence type="ECO:0000313" key="3">
    <source>
        <dbReference type="Proteomes" id="UP000593561"/>
    </source>
</evidence>
<keyword evidence="3" id="KW-1185">Reference proteome</keyword>